<comment type="pathway">
    <text evidence="2">Phospholipid metabolism; phosphatidylglycerol biosynthesis; phosphatidylglycerol from CDP-diacylglycerol: step 1/2.</text>
</comment>
<feature type="transmembrane region" description="Helical" evidence="16">
    <location>
        <begin position="83"/>
        <end position="102"/>
    </location>
</feature>
<dbReference type="GO" id="GO:0016020">
    <property type="term" value="C:membrane"/>
    <property type="evidence" value="ECO:0007669"/>
    <property type="project" value="UniProtKB-SubCell"/>
</dbReference>
<evidence type="ECO:0000256" key="3">
    <source>
        <dbReference type="ARBA" id="ARBA00010441"/>
    </source>
</evidence>
<dbReference type="AlphaFoldDB" id="A0A7C2Z501"/>
<evidence type="ECO:0000256" key="16">
    <source>
        <dbReference type="SAM" id="Phobius"/>
    </source>
</evidence>
<dbReference type="GO" id="GO:0046474">
    <property type="term" value="P:glycerophospholipid biosynthetic process"/>
    <property type="evidence" value="ECO:0007669"/>
    <property type="project" value="TreeGrafter"/>
</dbReference>
<comment type="subcellular location">
    <subcellularLocation>
        <location evidence="1">Membrane</location>
        <topology evidence="1">Multi-pass membrane protein</topology>
    </subcellularLocation>
</comment>
<feature type="transmembrane region" description="Helical" evidence="16">
    <location>
        <begin position="58"/>
        <end position="77"/>
    </location>
</feature>
<name>A0A7C2Z501_9AQUI</name>
<evidence type="ECO:0000256" key="11">
    <source>
        <dbReference type="ARBA" id="ARBA00023136"/>
    </source>
</evidence>
<evidence type="ECO:0000256" key="7">
    <source>
        <dbReference type="ARBA" id="ARBA00022679"/>
    </source>
</evidence>
<evidence type="ECO:0000256" key="8">
    <source>
        <dbReference type="ARBA" id="ARBA00022692"/>
    </source>
</evidence>
<accession>A0A7C2Z501</accession>
<keyword evidence="8 16" id="KW-0812">Transmembrane</keyword>
<evidence type="ECO:0000256" key="12">
    <source>
        <dbReference type="ARBA" id="ARBA00023209"/>
    </source>
</evidence>
<comment type="caution">
    <text evidence="17">The sequence shown here is derived from an EMBL/GenBank/DDBJ whole genome shotgun (WGS) entry which is preliminary data.</text>
</comment>
<evidence type="ECO:0000256" key="6">
    <source>
        <dbReference type="ARBA" id="ARBA00022516"/>
    </source>
</evidence>
<comment type="catalytic activity">
    <reaction evidence="14">
        <text>a CDP-1,2-diacyl-sn-glycerol + sn-glycerol 3-phosphate = a 1,2-diacyl-sn-glycero-3-phospho-(1'-sn-glycero-3'-phosphate) + CMP + H(+)</text>
        <dbReference type="Rhea" id="RHEA:12593"/>
        <dbReference type="ChEBI" id="CHEBI:15378"/>
        <dbReference type="ChEBI" id="CHEBI:57597"/>
        <dbReference type="ChEBI" id="CHEBI:58332"/>
        <dbReference type="ChEBI" id="CHEBI:60110"/>
        <dbReference type="ChEBI" id="CHEBI:60377"/>
        <dbReference type="EC" id="2.7.8.5"/>
    </reaction>
</comment>
<evidence type="ECO:0000256" key="10">
    <source>
        <dbReference type="ARBA" id="ARBA00023098"/>
    </source>
</evidence>
<evidence type="ECO:0000256" key="1">
    <source>
        <dbReference type="ARBA" id="ARBA00004141"/>
    </source>
</evidence>
<evidence type="ECO:0000256" key="4">
    <source>
        <dbReference type="ARBA" id="ARBA00013170"/>
    </source>
</evidence>
<protein>
    <recommendedName>
        <fullName evidence="5">CDP-diacylglycerol--glycerol-3-phosphate 3-phosphatidyltransferase</fullName>
        <ecNumber evidence="4">2.7.8.5</ecNumber>
    </recommendedName>
</protein>
<dbReference type="Gene3D" id="1.20.120.1760">
    <property type="match status" value="1"/>
</dbReference>
<dbReference type="EMBL" id="DSFP01000020">
    <property type="protein sequence ID" value="HEW45244.1"/>
    <property type="molecule type" value="Genomic_DNA"/>
</dbReference>
<dbReference type="Pfam" id="PF01066">
    <property type="entry name" value="CDP-OH_P_transf"/>
    <property type="match status" value="1"/>
</dbReference>
<dbReference type="InterPro" id="IPR004570">
    <property type="entry name" value="Phosphatidylglycerol_P_synth"/>
</dbReference>
<gene>
    <name evidence="17" type="ORF">ENO47_01025</name>
</gene>
<keyword evidence="7 15" id="KW-0808">Transferase</keyword>
<comment type="similarity">
    <text evidence="3 15">Belongs to the CDP-alcohol phosphatidyltransferase class-I family.</text>
</comment>
<proteinExistence type="inferred from homology"/>
<evidence type="ECO:0000256" key="15">
    <source>
        <dbReference type="RuleBase" id="RU003750"/>
    </source>
</evidence>
<dbReference type="PANTHER" id="PTHR14269">
    <property type="entry name" value="CDP-DIACYLGLYCEROL--GLYCEROL-3-PHOSPHATE 3-PHOSPHATIDYLTRANSFERASE-RELATED"/>
    <property type="match status" value="1"/>
</dbReference>
<dbReference type="InterPro" id="IPR048254">
    <property type="entry name" value="CDP_ALCOHOL_P_TRANSF_CS"/>
</dbReference>
<reference evidence="17" key="1">
    <citation type="journal article" date="2020" name="mSystems">
        <title>Genome- and Community-Level Interaction Insights into Carbon Utilization and Element Cycling Functions of Hydrothermarchaeota in Hydrothermal Sediment.</title>
        <authorList>
            <person name="Zhou Z."/>
            <person name="Liu Y."/>
            <person name="Xu W."/>
            <person name="Pan J."/>
            <person name="Luo Z.H."/>
            <person name="Li M."/>
        </authorList>
    </citation>
    <scope>NUCLEOTIDE SEQUENCE [LARGE SCALE GENOMIC DNA]</scope>
    <source>
        <strain evidence="17">SpSt-132</strain>
    </source>
</reference>
<dbReference type="EC" id="2.7.8.5" evidence="4"/>
<keyword evidence="12" id="KW-0594">Phospholipid biosynthesis</keyword>
<evidence type="ECO:0000256" key="13">
    <source>
        <dbReference type="ARBA" id="ARBA00023264"/>
    </source>
</evidence>
<keyword evidence="9 16" id="KW-1133">Transmembrane helix</keyword>
<organism evidence="17">
    <name type="scientific">Hydrogenobacter sp</name>
    <dbReference type="NCBI Taxonomy" id="2152829"/>
    <lineage>
        <taxon>Bacteria</taxon>
        <taxon>Pseudomonadati</taxon>
        <taxon>Aquificota</taxon>
        <taxon>Aquificia</taxon>
        <taxon>Aquificales</taxon>
        <taxon>Aquificaceae</taxon>
        <taxon>Hydrogenobacter</taxon>
    </lineage>
</organism>
<dbReference type="InterPro" id="IPR043130">
    <property type="entry name" value="CDP-OH_PTrfase_TM_dom"/>
</dbReference>
<dbReference type="InterPro" id="IPR050324">
    <property type="entry name" value="CDP-alcohol_PTase-I"/>
</dbReference>
<keyword evidence="6" id="KW-0444">Lipid biosynthesis</keyword>
<evidence type="ECO:0000256" key="5">
    <source>
        <dbReference type="ARBA" id="ARBA00014944"/>
    </source>
</evidence>
<dbReference type="PIRSF" id="PIRSF000847">
    <property type="entry name" value="Phos_ph_gly_syn"/>
    <property type="match status" value="1"/>
</dbReference>
<dbReference type="PANTHER" id="PTHR14269:SF11">
    <property type="entry name" value="CDP-DIACYLGLYCEROL--GLYCEROL-3-PHOSPHATE 3-PHOSPHATIDYLTRANSFERASE"/>
    <property type="match status" value="1"/>
</dbReference>
<dbReference type="GO" id="GO:0008444">
    <property type="term" value="F:CDP-diacylglycerol-glycerol-3-phosphate 3-phosphatidyltransferase activity"/>
    <property type="evidence" value="ECO:0007669"/>
    <property type="project" value="UniProtKB-EC"/>
</dbReference>
<evidence type="ECO:0000313" key="17">
    <source>
        <dbReference type="EMBL" id="HEW45244.1"/>
    </source>
</evidence>
<keyword evidence="11 16" id="KW-0472">Membrane</keyword>
<dbReference type="PROSITE" id="PS00379">
    <property type="entry name" value="CDP_ALCOHOL_P_TRANSF"/>
    <property type="match status" value="1"/>
</dbReference>
<keyword evidence="10" id="KW-0443">Lipid metabolism</keyword>
<evidence type="ECO:0000256" key="9">
    <source>
        <dbReference type="ARBA" id="ARBA00022989"/>
    </source>
</evidence>
<dbReference type="InterPro" id="IPR000462">
    <property type="entry name" value="CDP-OH_P_trans"/>
</dbReference>
<evidence type="ECO:0000256" key="2">
    <source>
        <dbReference type="ARBA" id="ARBA00005042"/>
    </source>
</evidence>
<evidence type="ECO:0000256" key="14">
    <source>
        <dbReference type="ARBA" id="ARBA00048586"/>
    </source>
</evidence>
<keyword evidence="13" id="KW-1208">Phospholipid metabolism</keyword>
<sequence>MAIAITLLRFFLIVPTLYALEEESRRLAGFFILLAGVSDWLDGGIARKNKEVSKLGILLDPLVDKAFVLSILSFFLYRQEISLLPFVLLLLRELAVSFLRSLSVEKGYIMPASYFGKAKAFLEFLTLLALSLSLEFSNLLLWLSVVLAYVSMYDYVIKYLSYEKEA</sequence>